<evidence type="ECO:0000259" key="3">
    <source>
        <dbReference type="SMART" id="SM00922"/>
    </source>
</evidence>
<dbReference type="RefSeq" id="WP_013781684.1">
    <property type="nucleotide sequence ID" value="NC_015520.1"/>
</dbReference>
<evidence type="ECO:0000313" key="5">
    <source>
        <dbReference type="Proteomes" id="UP000008457"/>
    </source>
</evidence>
<evidence type="ECO:0000313" key="4">
    <source>
        <dbReference type="EMBL" id="AEE97256.1"/>
    </source>
</evidence>
<proteinExistence type="predicted"/>
<dbReference type="OrthoDB" id="9775391at2"/>
<dbReference type="InterPro" id="IPR036849">
    <property type="entry name" value="Enolase-like_C_sf"/>
</dbReference>
<gene>
    <name evidence="4" type="ordered locus">Mahau_2084</name>
</gene>
<reference evidence="4 5" key="2">
    <citation type="journal article" date="2011" name="Stand. Genomic Sci.">
        <title>Complete genome sequence of Mahella australiensis type strain (50-1 BON).</title>
        <authorList>
            <person name="Sikorski J."/>
            <person name="Teshima H."/>
            <person name="Nolan M."/>
            <person name="Lucas S."/>
            <person name="Hammon N."/>
            <person name="Deshpande S."/>
            <person name="Cheng J.F."/>
            <person name="Pitluck S."/>
            <person name="Liolios K."/>
            <person name="Pagani I."/>
            <person name="Ivanova N."/>
            <person name="Huntemann M."/>
            <person name="Mavromatis K."/>
            <person name="Ovchinikova G."/>
            <person name="Pati A."/>
            <person name="Tapia R."/>
            <person name="Han C."/>
            <person name="Goodwin L."/>
            <person name="Chen A."/>
            <person name="Palaniappan K."/>
            <person name="Land M."/>
            <person name="Hauser L."/>
            <person name="Ngatchou-Djao O.D."/>
            <person name="Rohde M."/>
            <person name="Pukall R."/>
            <person name="Spring S."/>
            <person name="Abt B."/>
            <person name="Goker M."/>
            <person name="Detter J.C."/>
            <person name="Woyke T."/>
            <person name="Bristow J."/>
            <person name="Markowitz V."/>
            <person name="Hugenholtz P."/>
            <person name="Eisen J.A."/>
            <person name="Kyrpides N.C."/>
            <person name="Klenk H.P."/>
            <person name="Lapidus A."/>
        </authorList>
    </citation>
    <scope>NUCLEOTIDE SEQUENCE [LARGE SCALE GENOMIC DNA]</scope>
    <source>
        <strain evidence="5">DSM 15567 / CIP 107919 / 50-1 BON</strain>
    </source>
</reference>
<dbReference type="STRING" id="697281.Mahau_2084"/>
<dbReference type="Pfam" id="PF13378">
    <property type="entry name" value="MR_MLE_C"/>
    <property type="match status" value="1"/>
</dbReference>
<reference evidence="5" key="1">
    <citation type="submission" date="2010-11" db="EMBL/GenBank/DDBJ databases">
        <title>The complete genome of Mahella australiensis DSM 15567.</title>
        <authorList>
            <consortium name="US DOE Joint Genome Institute (JGI-PGF)"/>
            <person name="Lucas S."/>
            <person name="Copeland A."/>
            <person name="Lapidus A."/>
            <person name="Bruce D."/>
            <person name="Goodwin L."/>
            <person name="Pitluck S."/>
            <person name="Kyrpides N."/>
            <person name="Mavromatis K."/>
            <person name="Pagani I."/>
            <person name="Ivanova N."/>
            <person name="Teshima H."/>
            <person name="Brettin T."/>
            <person name="Detter J.C."/>
            <person name="Han C."/>
            <person name="Tapia R."/>
            <person name="Land M."/>
            <person name="Hauser L."/>
            <person name="Markowitz V."/>
            <person name="Cheng J.-F."/>
            <person name="Hugenholtz P."/>
            <person name="Woyke T."/>
            <person name="Wu D."/>
            <person name="Spring S."/>
            <person name="Pukall R."/>
            <person name="Steenblock K."/>
            <person name="Schneider S."/>
            <person name="Klenk H.-P."/>
            <person name="Eisen J.A."/>
        </authorList>
    </citation>
    <scope>NUCLEOTIDE SEQUENCE [LARGE SCALE GENOMIC DNA]</scope>
    <source>
        <strain evidence="5">DSM 15567 / CIP 107919 / 50-1 BON</strain>
    </source>
</reference>
<keyword evidence="2 4" id="KW-0456">Lyase</keyword>
<feature type="domain" description="Mandelate racemase/muconate lactonizing enzyme C-terminal" evidence="3">
    <location>
        <begin position="125"/>
        <end position="230"/>
    </location>
</feature>
<dbReference type="HOGENOM" id="CLU_030273_3_2_9"/>
<dbReference type="PROSITE" id="PS00909">
    <property type="entry name" value="MR_MLE_2"/>
    <property type="match status" value="1"/>
</dbReference>
<keyword evidence="5" id="KW-1185">Reference proteome</keyword>
<dbReference type="AlphaFoldDB" id="F4A2J0"/>
<dbReference type="InterPro" id="IPR034593">
    <property type="entry name" value="DgoD-like"/>
</dbReference>
<dbReference type="PANTHER" id="PTHR48080:SF2">
    <property type="entry name" value="D-GALACTONATE DEHYDRATASE"/>
    <property type="match status" value="1"/>
</dbReference>
<dbReference type="eggNOG" id="COG4948">
    <property type="taxonomic scope" value="Bacteria"/>
</dbReference>
<dbReference type="InterPro" id="IPR029017">
    <property type="entry name" value="Enolase-like_N"/>
</dbReference>
<accession>F4A2J0</accession>
<dbReference type="InterPro" id="IPR013342">
    <property type="entry name" value="Mandelate_racemase_C"/>
</dbReference>
<dbReference type="GO" id="GO:0046872">
    <property type="term" value="F:metal ion binding"/>
    <property type="evidence" value="ECO:0007669"/>
    <property type="project" value="UniProtKB-KW"/>
</dbReference>
<evidence type="ECO:0000256" key="2">
    <source>
        <dbReference type="ARBA" id="ARBA00023239"/>
    </source>
</evidence>
<dbReference type="InterPro" id="IPR013341">
    <property type="entry name" value="Mandelate_racemase_N_dom"/>
</dbReference>
<dbReference type="Gene3D" id="3.20.20.120">
    <property type="entry name" value="Enolase-like C-terminal domain"/>
    <property type="match status" value="1"/>
</dbReference>
<dbReference type="KEGG" id="mas:Mahau_2084"/>
<dbReference type="PROSITE" id="PS00908">
    <property type="entry name" value="MR_MLE_1"/>
    <property type="match status" value="1"/>
</dbReference>
<dbReference type="NCBIfam" id="NF010624">
    <property type="entry name" value="PRK14017.1"/>
    <property type="match status" value="1"/>
</dbReference>
<keyword evidence="1" id="KW-0479">Metal-binding</keyword>
<dbReference type="GO" id="GO:0009063">
    <property type="term" value="P:amino acid catabolic process"/>
    <property type="evidence" value="ECO:0007669"/>
    <property type="project" value="InterPro"/>
</dbReference>
<sequence>MKITKLESIFVKPRWHFLEVYTDEGIVGLGEPIVEGRARTVATAVKEMEPYLIGQDPLQIEKHWQVLYRGTFYRGGPVLVSAISGVEQALWDIAGKWFGVPVYQLLGGAVRERVRVYAHIAGNTPDECAESAKGKADAGFTALKTSFDTPVRAIDSLAFLEECEKKIAAIRNAIPKDVDVAIDCHGRFSPAMAVKLAKILEPYGIMFLEEPCLPENADAMVKIANSTSIPIASGERLFTRWGFREVIEKQAVSIVQPDLCHCGGIMEAKKIAAMAEVYYISVAPHNPLGPISLAAGLQLDANIPNFLCQEQVSTGEGYIKHPFEIKNGYIDIPKKPGLGIELDEEAIKGKLYDGGWDTPRWYYKDDGSFAEW</sequence>
<dbReference type="InterPro" id="IPR029065">
    <property type="entry name" value="Enolase_C-like"/>
</dbReference>
<dbReference type="SFLD" id="SFLDG00179">
    <property type="entry name" value="mandelate_racemase"/>
    <property type="match status" value="1"/>
</dbReference>
<evidence type="ECO:0000256" key="1">
    <source>
        <dbReference type="ARBA" id="ARBA00022723"/>
    </source>
</evidence>
<dbReference type="Proteomes" id="UP000008457">
    <property type="component" value="Chromosome"/>
</dbReference>
<dbReference type="SFLD" id="SFLDS00001">
    <property type="entry name" value="Enolase"/>
    <property type="match status" value="1"/>
</dbReference>
<dbReference type="SUPFAM" id="SSF54826">
    <property type="entry name" value="Enolase N-terminal domain-like"/>
    <property type="match status" value="1"/>
</dbReference>
<dbReference type="Pfam" id="PF02746">
    <property type="entry name" value="MR_MLE_N"/>
    <property type="match status" value="1"/>
</dbReference>
<dbReference type="SMART" id="SM00922">
    <property type="entry name" value="MR_MLE"/>
    <property type="match status" value="1"/>
</dbReference>
<dbReference type="EC" id="4.2.1.6" evidence="4"/>
<dbReference type="Gene3D" id="3.30.390.10">
    <property type="entry name" value="Enolase-like, N-terminal domain"/>
    <property type="match status" value="1"/>
</dbReference>
<name>F4A2J0_MAHA5</name>
<dbReference type="SUPFAM" id="SSF51604">
    <property type="entry name" value="Enolase C-terminal domain-like"/>
    <property type="match status" value="1"/>
</dbReference>
<organism evidence="4 5">
    <name type="scientific">Mahella australiensis (strain DSM 15567 / CIP 107919 / 50-1 BON)</name>
    <dbReference type="NCBI Taxonomy" id="697281"/>
    <lineage>
        <taxon>Bacteria</taxon>
        <taxon>Bacillati</taxon>
        <taxon>Bacillota</taxon>
        <taxon>Clostridia</taxon>
        <taxon>Thermoanaerobacterales</taxon>
        <taxon>Thermoanaerobacterales Family IV. Incertae Sedis</taxon>
        <taxon>Mahella</taxon>
    </lineage>
</organism>
<dbReference type="PANTHER" id="PTHR48080">
    <property type="entry name" value="D-GALACTONATE DEHYDRATASE-RELATED"/>
    <property type="match status" value="1"/>
</dbReference>
<dbReference type="GO" id="GO:0008869">
    <property type="term" value="F:galactonate dehydratase activity"/>
    <property type="evidence" value="ECO:0007669"/>
    <property type="project" value="UniProtKB-EC"/>
</dbReference>
<dbReference type="InterPro" id="IPR018110">
    <property type="entry name" value="Mandel_Rmase/mucon_lact_enz_CS"/>
</dbReference>
<dbReference type="EMBL" id="CP002360">
    <property type="protein sequence ID" value="AEE97256.1"/>
    <property type="molecule type" value="Genomic_DNA"/>
</dbReference>
<protein>
    <submittedName>
        <fullName evidence="4">Galactonate dehydratase</fullName>
        <ecNumber evidence="4">4.2.1.6</ecNumber>
    </submittedName>
</protein>